<dbReference type="Pfam" id="PF13308">
    <property type="entry name" value="YARHG"/>
    <property type="match status" value="1"/>
</dbReference>
<gene>
    <name evidence="3" type="ORF">JW984_14625</name>
</gene>
<evidence type="ECO:0000259" key="2">
    <source>
        <dbReference type="SMART" id="SM01324"/>
    </source>
</evidence>
<sequence>MEGTGNWSAEYEVDSGGGCPKWPDQMSRYITVSELGGCSCWELRILRNEIYARHGRKFKSKDLQDYFAGQPWYSIDPNNLNGDKGQNEYEKKNTATILNEERGRGCR</sequence>
<feature type="region of interest" description="Disordered" evidence="1">
    <location>
        <begin position="1"/>
        <end position="21"/>
    </location>
</feature>
<dbReference type="InterPro" id="IPR038434">
    <property type="entry name" value="YARHG_sf"/>
</dbReference>
<dbReference type="AlphaFoldDB" id="A0A9D8PRW4"/>
<reference evidence="3" key="1">
    <citation type="journal article" date="2021" name="Environ. Microbiol.">
        <title>Genomic characterization of three novel Desulfobacterota classes expand the metabolic and phylogenetic diversity of the phylum.</title>
        <authorList>
            <person name="Murphy C.L."/>
            <person name="Biggerstaff J."/>
            <person name="Eichhorn A."/>
            <person name="Ewing E."/>
            <person name="Shahan R."/>
            <person name="Soriano D."/>
            <person name="Stewart S."/>
            <person name="VanMol K."/>
            <person name="Walker R."/>
            <person name="Walters P."/>
            <person name="Elshahed M.S."/>
            <person name="Youssef N.H."/>
        </authorList>
    </citation>
    <scope>NUCLEOTIDE SEQUENCE</scope>
    <source>
        <strain evidence="3">Zod_Metabat.24</strain>
    </source>
</reference>
<accession>A0A9D8PRW4</accession>
<comment type="caution">
    <text evidence="3">The sequence shown here is derived from an EMBL/GenBank/DDBJ whole genome shotgun (WGS) entry which is preliminary data.</text>
</comment>
<dbReference type="EMBL" id="JAFGIX010000079">
    <property type="protein sequence ID" value="MBN1574430.1"/>
    <property type="molecule type" value="Genomic_DNA"/>
</dbReference>
<evidence type="ECO:0000313" key="4">
    <source>
        <dbReference type="Proteomes" id="UP000809273"/>
    </source>
</evidence>
<reference evidence="3" key="2">
    <citation type="submission" date="2021-01" db="EMBL/GenBank/DDBJ databases">
        <authorList>
            <person name="Hahn C.R."/>
            <person name="Youssef N.H."/>
            <person name="Elshahed M."/>
        </authorList>
    </citation>
    <scope>NUCLEOTIDE SEQUENCE</scope>
    <source>
        <strain evidence="3">Zod_Metabat.24</strain>
    </source>
</reference>
<organism evidence="3 4">
    <name type="scientific">Candidatus Zymogenus saltonus</name>
    <dbReference type="NCBI Taxonomy" id="2844893"/>
    <lineage>
        <taxon>Bacteria</taxon>
        <taxon>Deltaproteobacteria</taxon>
        <taxon>Candidatus Zymogenia</taxon>
        <taxon>Candidatus Zymogeniales</taxon>
        <taxon>Candidatus Zymogenaceae</taxon>
        <taxon>Candidatus Zymogenus</taxon>
    </lineage>
</organism>
<protein>
    <submittedName>
        <fullName evidence="3">YARHG domain-containing protein</fullName>
    </submittedName>
</protein>
<dbReference type="Proteomes" id="UP000809273">
    <property type="component" value="Unassembled WGS sequence"/>
</dbReference>
<evidence type="ECO:0000256" key="1">
    <source>
        <dbReference type="SAM" id="MobiDB-lite"/>
    </source>
</evidence>
<evidence type="ECO:0000313" key="3">
    <source>
        <dbReference type="EMBL" id="MBN1574430.1"/>
    </source>
</evidence>
<dbReference type="SMART" id="SM01324">
    <property type="entry name" value="YARHG"/>
    <property type="match status" value="1"/>
</dbReference>
<feature type="compositionally biased region" description="Basic and acidic residues" evidence="1">
    <location>
        <begin position="85"/>
        <end position="107"/>
    </location>
</feature>
<dbReference type="Gene3D" id="1.20.58.1690">
    <property type="match status" value="1"/>
</dbReference>
<feature type="region of interest" description="Disordered" evidence="1">
    <location>
        <begin position="77"/>
        <end position="107"/>
    </location>
</feature>
<feature type="domain" description="YARHG" evidence="2">
    <location>
        <begin position="18"/>
        <end position="102"/>
    </location>
</feature>
<proteinExistence type="predicted"/>
<dbReference type="InterPro" id="IPR025582">
    <property type="entry name" value="YARHG_dom"/>
</dbReference>
<name>A0A9D8PRW4_9DELT</name>